<reference evidence="1 2" key="1">
    <citation type="submission" date="2013-10" db="EMBL/GenBank/DDBJ databases">
        <title>Salinisphaera japonica YTM-1 Genome Sequencing.</title>
        <authorList>
            <person name="Lai Q."/>
            <person name="Li C."/>
            <person name="Shao Z."/>
        </authorList>
    </citation>
    <scope>NUCLEOTIDE SEQUENCE [LARGE SCALE GENOMIC DNA]</scope>
    <source>
        <strain evidence="1 2">YTM-1</strain>
    </source>
</reference>
<dbReference type="InParanoid" id="A0A423PN88"/>
<organism evidence="1 2">
    <name type="scientific">Salinisphaera japonica YTM-1</name>
    <dbReference type="NCBI Taxonomy" id="1209778"/>
    <lineage>
        <taxon>Bacteria</taxon>
        <taxon>Pseudomonadati</taxon>
        <taxon>Pseudomonadota</taxon>
        <taxon>Gammaproteobacteria</taxon>
        <taxon>Salinisphaerales</taxon>
        <taxon>Salinisphaeraceae</taxon>
        <taxon>Salinisphaera</taxon>
    </lineage>
</organism>
<dbReference type="AlphaFoldDB" id="A0A423PN88"/>
<name>A0A423PN88_9GAMM</name>
<accession>A0A423PN88</accession>
<dbReference type="Proteomes" id="UP000285310">
    <property type="component" value="Unassembled WGS sequence"/>
</dbReference>
<sequence length="38" mass="3845">MSRGVHCDAPGDCDAAFIDPLQAFDAAVLSGARIPADA</sequence>
<proteinExistence type="predicted"/>
<dbReference type="EMBL" id="AYKG01000031">
    <property type="protein sequence ID" value="ROO26981.1"/>
    <property type="molecule type" value="Genomic_DNA"/>
</dbReference>
<comment type="caution">
    <text evidence="1">The sequence shown here is derived from an EMBL/GenBank/DDBJ whole genome shotgun (WGS) entry which is preliminary data.</text>
</comment>
<evidence type="ECO:0000313" key="1">
    <source>
        <dbReference type="EMBL" id="ROO26981.1"/>
    </source>
</evidence>
<evidence type="ECO:0000313" key="2">
    <source>
        <dbReference type="Proteomes" id="UP000285310"/>
    </source>
</evidence>
<protein>
    <submittedName>
        <fullName evidence="1">Uncharacterized protein</fullName>
    </submittedName>
</protein>
<gene>
    <name evidence="1" type="ORF">SAJA_10180</name>
</gene>
<keyword evidence="2" id="KW-1185">Reference proteome</keyword>